<sequence>MNVEARIKDLGITLPLSSPPKAMYVPVKRTGNLLFVSGQLPTKDGQLLYTGKVGEDVTLEQAQECARYCMINLMSALKAELGDLDKVKSIVKLQSFVASKTGFDQQHIVTNGASQLLFDVFGEAGRHARTAVAVNQLPLDSPIEIEAVVEVE</sequence>
<proteinExistence type="predicted"/>
<feature type="domain" description="Endoribonuclease L-PSP/chorismate mutase-like" evidence="1">
    <location>
        <begin position="4"/>
        <end position="142"/>
    </location>
</feature>
<dbReference type="PANTHER" id="PTHR43760">
    <property type="entry name" value="ENDORIBONUCLEASE-RELATED"/>
    <property type="match status" value="1"/>
</dbReference>
<accession>A0A6A8M7J1</accession>
<reference evidence="2" key="1">
    <citation type="submission" date="2019-09" db="EMBL/GenBank/DDBJ databases">
        <title>In-depth cultivation of the pig gut microbiome towards novel bacterial diversity and tailored functional studies.</title>
        <authorList>
            <person name="Wylensek D."/>
            <person name="Hitch T.C.A."/>
            <person name="Clavel T."/>
        </authorList>
    </citation>
    <scope>NUCLEOTIDE SEQUENCE</scope>
    <source>
        <strain evidence="2">RF-744-FAT-WT-3</strain>
    </source>
</reference>
<dbReference type="SUPFAM" id="SSF55298">
    <property type="entry name" value="YjgF-like"/>
    <property type="match status" value="1"/>
</dbReference>
<dbReference type="InterPro" id="IPR013813">
    <property type="entry name" value="Endoribo_LPSP/chorism_mut-like"/>
</dbReference>
<dbReference type="Gene3D" id="3.30.1330.40">
    <property type="entry name" value="RutC-like"/>
    <property type="match status" value="1"/>
</dbReference>
<dbReference type="PANTHER" id="PTHR43760:SF1">
    <property type="entry name" value="ENDORIBONUCLEASE L-PSP_CHORISMATE MUTASE-LIKE DOMAIN-CONTAINING PROTEIN"/>
    <property type="match status" value="1"/>
</dbReference>
<organism evidence="2">
    <name type="scientific">Baileyella intestinalis</name>
    <dbReference type="NCBI Taxonomy" id="2606709"/>
    <lineage>
        <taxon>Bacteria</taxon>
        <taxon>Bacillati</taxon>
        <taxon>Bacillota</taxon>
        <taxon>Clostridia</taxon>
        <taxon>Peptostreptococcales</taxon>
        <taxon>Anaerovoracaceae</taxon>
        <taxon>Baileyella</taxon>
    </lineage>
</organism>
<dbReference type="AlphaFoldDB" id="A0A6A8M7J1"/>
<dbReference type="EMBL" id="VUNB01000002">
    <property type="protein sequence ID" value="MST68528.1"/>
    <property type="molecule type" value="Genomic_DNA"/>
</dbReference>
<name>A0A6A8M7J1_9FIRM</name>
<dbReference type="CDD" id="cd02199">
    <property type="entry name" value="YjgF_YER057c_UK114_like_1"/>
    <property type="match status" value="1"/>
</dbReference>
<dbReference type="Pfam" id="PF14588">
    <property type="entry name" value="YjgF_endoribonc"/>
    <property type="match status" value="1"/>
</dbReference>
<evidence type="ECO:0000259" key="1">
    <source>
        <dbReference type="Pfam" id="PF14588"/>
    </source>
</evidence>
<evidence type="ECO:0000313" key="2">
    <source>
        <dbReference type="EMBL" id="MST68528.1"/>
    </source>
</evidence>
<dbReference type="RefSeq" id="WP_154572000.1">
    <property type="nucleotide sequence ID" value="NZ_DBEZJY010000030.1"/>
</dbReference>
<gene>
    <name evidence="2" type="ORF">FYJ66_02840</name>
</gene>
<protein>
    <submittedName>
        <fullName evidence="2">RidA family protein</fullName>
    </submittedName>
</protein>
<comment type="caution">
    <text evidence="2">The sequence shown here is derived from an EMBL/GenBank/DDBJ whole genome shotgun (WGS) entry which is preliminary data.</text>
</comment>
<dbReference type="InterPro" id="IPR035959">
    <property type="entry name" value="RutC-like_sf"/>
</dbReference>